<evidence type="ECO:0000313" key="1">
    <source>
        <dbReference type="EMBL" id="XDJ02323.1"/>
    </source>
</evidence>
<accession>A0AB39C6T4</accession>
<organism evidence="1">
    <name type="scientific">Pseudomonas phage KV2023</name>
    <dbReference type="NCBI Taxonomy" id="3234047"/>
    <lineage>
        <taxon>Viruses</taxon>
        <taxon>Duplodnaviria</taxon>
        <taxon>Heunggongvirae</taxon>
        <taxon>Uroviricota</taxon>
        <taxon>Caudoviricetes</taxon>
        <taxon>Bruynoghevirus</taxon>
    </lineage>
</organism>
<reference evidence="1" key="1">
    <citation type="submission" date="2024-06" db="EMBL/GenBank/DDBJ databases">
        <authorList>
            <person name="Kandhan P."/>
            <person name="Suresh D."/>
            <person name="Suresh A."/>
            <person name="Gopikrishnan V."/>
        </authorList>
    </citation>
    <scope>NUCLEOTIDE SEQUENCE</scope>
</reference>
<dbReference type="EMBL" id="PP949967">
    <property type="protein sequence ID" value="XDJ02323.1"/>
    <property type="molecule type" value="Genomic_DNA"/>
</dbReference>
<name>A0AB39C6T4_9CAUD</name>
<sequence length="26" mass="2975">MLASDSKKTCTKEINNVWIGRLLCHN</sequence>
<protein>
    <submittedName>
        <fullName evidence="1">Uncharacterized protein</fullName>
    </submittedName>
</protein>
<proteinExistence type="predicted"/>